<dbReference type="InterPro" id="IPR000999">
    <property type="entry name" value="RNase_III_dom"/>
</dbReference>
<feature type="region of interest" description="Disordered" evidence="1">
    <location>
        <begin position="319"/>
        <end position="454"/>
    </location>
</feature>
<evidence type="ECO:0000313" key="3">
    <source>
        <dbReference type="EMBL" id="KZT56761.1"/>
    </source>
</evidence>
<dbReference type="OrthoDB" id="10579860at2759"/>
<dbReference type="SUPFAM" id="SSF69065">
    <property type="entry name" value="RNase III domain-like"/>
    <property type="match status" value="1"/>
</dbReference>
<dbReference type="Proteomes" id="UP000076842">
    <property type="component" value="Unassembled WGS sequence"/>
</dbReference>
<sequence length="544" mass="57934">MQSMGIWNVWANASNNLTDGTIVQVAPTSTAPLPTPSAATALVLRDALPVAERDTSTLDITAEKKLLAGLQDKQRSEEYNRAKVHGRALIKAAILAELGTMLPDVPATILERKATKALLVHTFLANVATELDFPTRIAIATESALTISDSLLAEAFQAFVGAMFVENGNDMAIIHHFCRKAFSNQLPALASADVVTVSTATKSLGSANREHPDNAKNQLLVITSAEQSNTGSSDMDNNVVTDVSSLYSSQQGVLSARTVPITPPGSEGQREAQGAAPNALQLILAKPAGARPTESTESGQNASMTSQALHMAKVSAYDASGGDKGHASGMVNGRDKFPTGRDLPTASSMFRSRTSDTGFSNPDGTFRGLVVYERPVPNGTDPYLDQGSQPRGQLGGRAQNVQRKRKQQRQGPPELALRTDGLSPDGLRARDGLPPRKRKGDGKEGPHRKRAKTGLQRLEGDKLRLDDYMRKNHPQVDISYKPYGLFSLGKPSNGIRNIEIPLQIGAPFNITVTGVGPTAGEAEENAATQALARVLSTQMSAHQA</sequence>
<feature type="compositionally biased region" description="Basic residues" evidence="1">
    <location>
        <begin position="435"/>
        <end position="452"/>
    </location>
</feature>
<dbReference type="GO" id="GO:0006396">
    <property type="term" value="P:RNA processing"/>
    <property type="evidence" value="ECO:0007669"/>
    <property type="project" value="InterPro"/>
</dbReference>
<keyword evidence="4" id="KW-1185">Reference proteome</keyword>
<dbReference type="PROSITE" id="PS50142">
    <property type="entry name" value="RNASE_3_2"/>
    <property type="match status" value="1"/>
</dbReference>
<accession>A0A165FHN4</accession>
<dbReference type="Gene3D" id="1.10.1520.10">
    <property type="entry name" value="Ribonuclease III domain"/>
    <property type="match status" value="1"/>
</dbReference>
<evidence type="ECO:0000259" key="2">
    <source>
        <dbReference type="PROSITE" id="PS50142"/>
    </source>
</evidence>
<evidence type="ECO:0000313" key="4">
    <source>
        <dbReference type="Proteomes" id="UP000076842"/>
    </source>
</evidence>
<feature type="domain" description="RNase III" evidence="2">
    <location>
        <begin position="74"/>
        <end position="168"/>
    </location>
</feature>
<dbReference type="InParanoid" id="A0A165FHN4"/>
<dbReference type="InterPro" id="IPR036389">
    <property type="entry name" value="RNase_III_sf"/>
</dbReference>
<dbReference type="GO" id="GO:0004525">
    <property type="term" value="F:ribonuclease III activity"/>
    <property type="evidence" value="ECO:0007669"/>
    <property type="project" value="InterPro"/>
</dbReference>
<dbReference type="EMBL" id="KV423973">
    <property type="protein sequence ID" value="KZT56761.1"/>
    <property type="molecule type" value="Genomic_DNA"/>
</dbReference>
<dbReference type="AlphaFoldDB" id="A0A165FHN4"/>
<protein>
    <recommendedName>
        <fullName evidence="2">RNase III domain-containing protein</fullName>
    </recommendedName>
</protein>
<organism evidence="3 4">
    <name type="scientific">Calocera cornea HHB12733</name>
    <dbReference type="NCBI Taxonomy" id="1353952"/>
    <lineage>
        <taxon>Eukaryota</taxon>
        <taxon>Fungi</taxon>
        <taxon>Dikarya</taxon>
        <taxon>Basidiomycota</taxon>
        <taxon>Agaricomycotina</taxon>
        <taxon>Dacrymycetes</taxon>
        <taxon>Dacrymycetales</taxon>
        <taxon>Dacrymycetaceae</taxon>
        <taxon>Calocera</taxon>
    </lineage>
</organism>
<proteinExistence type="predicted"/>
<feature type="compositionally biased region" description="Polar residues" evidence="1">
    <location>
        <begin position="345"/>
        <end position="363"/>
    </location>
</feature>
<gene>
    <name evidence="3" type="ORF">CALCODRAFT_309836</name>
</gene>
<evidence type="ECO:0000256" key="1">
    <source>
        <dbReference type="SAM" id="MobiDB-lite"/>
    </source>
</evidence>
<reference evidence="3 4" key="1">
    <citation type="journal article" date="2016" name="Mol. Biol. Evol.">
        <title>Comparative Genomics of Early-Diverging Mushroom-Forming Fungi Provides Insights into the Origins of Lignocellulose Decay Capabilities.</title>
        <authorList>
            <person name="Nagy L.G."/>
            <person name="Riley R."/>
            <person name="Tritt A."/>
            <person name="Adam C."/>
            <person name="Daum C."/>
            <person name="Floudas D."/>
            <person name="Sun H."/>
            <person name="Yadav J.S."/>
            <person name="Pangilinan J."/>
            <person name="Larsson K.H."/>
            <person name="Matsuura K."/>
            <person name="Barry K."/>
            <person name="Labutti K."/>
            <person name="Kuo R."/>
            <person name="Ohm R.A."/>
            <person name="Bhattacharya S.S."/>
            <person name="Shirouzu T."/>
            <person name="Yoshinaga Y."/>
            <person name="Martin F.M."/>
            <person name="Grigoriev I.V."/>
            <person name="Hibbett D.S."/>
        </authorList>
    </citation>
    <scope>NUCLEOTIDE SEQUENCE [LARGE SCALE GENOMIC DNA]</scope>
    <source>
        <strain evidence="3 4">HHB12733</strain>
    </source>
</reference>
<name>A0A165FHN4_9BASI</name>